<feature type="chain" id="PRO_5046562633" evidence="1">
    <location>
        <begin position="28"/>
        <end position="442"/>
    </location>
</feature>
<dbReference type="Gene3D" id="1.20.144.10">
    <property type="entry name" value="Phosphatidic acid phosphatase type 2/haloperoxidase"/>
    <property type="match status" value="1"/>
</dbReference>
<dbReference type="Gene3D" id="2.40.160.20">
    <property type="match status" value="1"/>
</dbReference>
<organism evidence="3 4">
    <name type="scientific">Shewanella eurypsychrophilus</name>
    <dbReference type="NCBI Taxonomy" id="2593656"/>
    <lineage>
        <taxon>Bacteria</taxon>
        <taxon>Pseudomonadati</taxon>
        <taxon>Pseudomonadota</taxon>
        <taxon>Gammaproteobacteria</taxon>
        <taxon>Alteromonadales</taxon>
        <taxon>Shewanellaceae</taxon>
        <taxon>Shewanella</taxon>
    </lineage>
</organism>
<dbReference type="Pfam" id="PF01569">
    <property type="entry name" value="PAP2"/>
    <property type="match status" value="1"/>
</dbReference>
<evidence type="ECO:0000313" key="4">
    <source>
        <dbReference type="Proteomes" id="UP000316416"/>
    </source>
</evidence>
<accession>A0ABX6V2I7</accession>
<reference evidence="3" key="1">
    <citation type="submission" date="2021-07" db="EMBL/GenBank/DDBJ databases">
        <title>Shewanella sp. YLB-07 whole genome sequence.</title>
        <authorList>
            <person name="Yu L."/>
        </authorList>
    </citation>
    <scope>NUCLEOTIDE SEQUENCE</scope>
    <source>
        <strain evidence="3">YLB-08</strain>
    </source>
</reference>
<evidence type="ECO:0000313" key="3">
    <source>
        <dbReference type="EMBL" id="QPG56792.1"/>
    </source>
</evidence>
<dbReference type="InterPro" id="IPR000326">
    <property type="entry name" value="PAP2/HPO"/>
</dbReference>
<proteinExistence type="predicted"/>
<feature type="signal peptide" evidence="1">
    <location>
        <begin position="1"/>
        <end position="27"/>
    </location>
</feature>
<dbReference type="EMBL" id="CP045503">
    <property type="protein sequence ID" value="QPG56792.1"/>
    <property type="molecule type" value="Genomic_DNA"/>
</dbReference>
<protein>
    <submittedName>
        <fullName evidence="3">Phosphatase PAP2 family protein</fullName>
    </submittedName>
</protein>
<keyword evidence="1" id="KW-0732">Signal</keyword>
<keyword evidence="4" id="KW-1185">Reference proteome</keyword>
<dbReference type="SMART" id="SM00014">
    <property type="entry name" value="acidPPc"/>
    <property type="match status" value="1"/>
</dbReference>
<gene>
    <name evidence="3" type="ORF">FM038_004635</name>
</gene>
<evidence type="ECO:0000256" key="1">
    <source>
        <dbReference type="SAM" id="SignalP"/>
    </source>
</evidence>
<dbReference type="SUPFAM" id="SSF48317">
    <property type="entry name" value="Acid phosphatase/Vanadium-dependent haloperoxidase"/>
    <property type="match status" value="1"/>
</dbReference>
<name>A0ABX6V2I7_9GAMM</name>
<sequence length="442" mass="48714">MKNHRHYLSASLLAGFVFITVSNSALAESEIYATQSGHFSDFGDMMQILLPAGALTGSLVIGDNEGAWQLSKGMLTTGVVTHGLKFGFARLRPDGSSYNSFPSGHTSSAFSGAAYIQHRYGNAWGIPAYGLASLVGASRVWANKHYLDDVMAGASIAVMSSLYWTDPYNLSDLLVTPTLGSDSVGLMVNYIPGRGKKTSNLTSNTYDDWGHNQQDAYRHSYELFIGGASTQHNRVQDGNNTMFDLKSFGREDEPNTYAGARLKWGMDKGQYLSINLTPFESRSTSTLAQDINFGGKHYQAGKEVISAYRLWGVNTDYMFELLPNSDWKLDVGAGISVKQLSIRLDNIKGSNLSEQAQWLFAPSVMTEVGYQFTHKLSANIGLHATASSKISSQELWMSLDYQLSQRWATSLIAGRFNQEIEADRLVNHLSMDYAGFTVRYSF</sequence>
<evidence type="ECO:0000259" key="2">
    <source>
        <dbReference type="SMART" id="SM00014"/>
    </source>
</evidence>
<dbReference type="InterPro" id="IPR036938">
    <property type="entry name" value="PAP2/HPO_sf"/>
</dbReference>
<dbReference type="Proteomes" id="UP000316416">
    <property type="component" value="Chromosome"/>
</dbReference>
<dbReference type="RefSeq" id="WP_142872168.1">
    <property type="nucleotide sequence ID" value="NZ_CP045503.2"/>
</dbReference>
<dbReference type="CDD" id="cd03394">
    <property type="entry name" value="PAP2_like_5"/>
    <property type="match status" value="1"/>
</dbReference>
<feature type="domain" description="Phosphatidic acid phosphatase type 2/haloperoxidase" evidence="2">
    <location>
        <begin position="69"/>
        <end position="165"/>
    </location>
</feature>